<evidence type="ECO:0000313" key="1">
    <source>
        <dbReference type="EMBL" id="XBO46673.1"/>
    </source>
</evidence>
<dbReference type="EMBL" id="CP157485">
    <property type="protein sequence ID" value="XBO46673.1"/>
    <property type="molecule type" value="Genomic_DNA"/>
</dbReference>
<accession>A0AAU7K2F1</accession>
<name>A0AAU7K2F1_9SPHI</name>
<organism evidence="1">
    <name type="scientific">Pedobacter sp. KACC 23697</name>
    <dbReference type="NCBI Taxonomy" id="3149230"/>
    <lineage>
        <taxon>Bacteria</taxon>
        <taxon>Pseudomonadati</taxon>
        <taxon>Bacteroidota</taxon>
        <taxon>Sphingobacteriia</taxon>
        <taxon>Sphingobacteriales</taxon>
        <taxon>Sphingobacteriaceae</taxon>
        <taxon>Pedobacter</taxon>
    </lineage>
</organism>
<dbReference type="AlphaFoldDB" id="A0AAU7K2F1"/>
<gene>
    <name evidence="1" type="ORF">ABEG20_15385</name>
</gene>
<proteinExistence type="predicted"/>
<protein>
    <submittedName>
        <fullName evidence="1">Uncharacterized protein</fullName>
    </submittedName>
</protein>
<reference evidence="1" key="1">
    <citation type="submission" date="2024-05" db="EMBL/GenBank/DDBJ databases">
        <authorList>
            <person name="Kim S."/>
            <person name="Heo J."/>
            <person name="Choi H."/>
            <person name="Choi Y."/>
            <person name="Kwon S.-W."/>
            <person name="Kim Y."/>
        </authorList>
    </citation>
    <scope>NUCLEOTIDE SEQUENCE</scope>
    <source>
        <strain evidence="1">KACC 23697</strain>
    </source>
</reference>
<sequence>MDTAVFPFVGLLGADSTVPKPDSSENTFCCSNPESAREQHKKIEANGGTAKSQAPLHVHFLIIKTI</sequence>
<dbReference type="RefSeq" id="WP_406824182.1">
    <property type="nucleotide sequence ID" value="NZ_CP157485.1"/>
</dbReference>